<keyword evidence="3" id="KW-0813">Transport</keyword>
<keyword evidence="6 7" id="KW-0472">Membrane</keyword>
<feature type="transmembrane region" description="Helical" evidence="7">
    <location>
        <begin position="68"/>
        <end position="87"/>
    </location>
</feature>
<dbReference type="PROSITE" id="PS51257">
    <property type="entry name" value="PROKAR_LIPOPROTEIN"/>
    <property type="match status" value="1"/>
</dbReference>
<dbReference type="InterPro" id="IPR006043">
    <property type="entry name" value="NCS2"/>
</dbReference>
<dbReference type="EMBL" id="LR134162">
    <property type="protein sequence ID" value="VEA99219.1"/>
    <property type="molecule type" value="Genomic_DNA"/>
</dbReference>
<dbReference type="Pfam" id="PF00860">
    <property type="entry name" value="Xan_ur_permease"/>
    <property type="match status" value="1"/>
</dbReference>
<evidence type="ECO:0000256" key="1">
    <source>
        <dbReference type="ARBA" id="ARBA00004141"/>
    </source>
</evidence>
<evidence type="ECO:0000256" key="2">
    <source>
        <dbReference type="ARBA" id="ARBA00008821"/>
    </source>
</evidence>
<evidence type="ECO:0000256" key="7">
    <source>
        <dbReference type="SAM" id="Phobius"/>
    </source>
</evidence>
<evidence type="ECO:0000313" key="9">
    <source>
        <dbReference type="Proteomes" id="UP000282433"/>
    </source>
</evidence>
<dbReference type="PANTHER" id="PTHR42810">
    <property type="entry name" value="PURINE PERMEASE C1399.01C-RELATED"/>
    <property type="match status" value="1"/>
</dbReference>
<dbReference type="PROSITE" id="PS01116">
    <property type="entry name" value="XANTH_URACIL_PERMASE"/>
    <property type="match status" value="1"/>
</dbReference>
<dbReference type="GO" id="GO:0042907">
    <property type="term" value="F:xanthine transmembrane transporter activity"/>
    <property type="evidence" value="ECO:0007669"/>
    <property type="project" value="TreeGrafter"/>
</dbReference>
<keyword evidence="4 7" id="KW-0812">Transmembrane</keyword>
<evidence type="ECO:0000313" key="8">
    <source>
        <dbReference type="EMBL" id="VEA99219.1"/>
    </source>
</evidence>
<name>A0A3S4K8V1_KLEPN</name>
<proteinExistence type="inferred from homology"/>
<dbReference type="PANTHER" id="PTHR42810:SF2">
    <property type="entry name" value="PURINE PERMEASE C1399.01C-RELATED"/>
    <property type="match status" value="1"/>
</dbReference>
<keyword evidence="5 7" id="KW-1133">Transmembrane helix</keyword>
<evidence type="ECO:0000256" key="6">
    <source>
        <dbReference type="ARBA" id="ARBA00023136"/>
    </source>
</evidence>
<dbReference type="AlphaFoldDB" id="A0A3S4K8V1"/>
<comment type="similarity">
    <text evidence="2">Belongs to the nucleobase:cation symporter-2 (NCS2) (TC 2.A.40) family.</text>
</comment>
<accession>A0A3S4K8V1</accession>
<evidence type="ECO:0000256" key="5">
    <source>
        <dbReference type="ARBA" id="ARBA00022989"/>
    </source>
</evidence>
<feature type="transmembrane region" description="Helical" evidence="7">
    <location>
        <begin position="6"/>
        <end position="28"/>
    </location>
</feature>
<sequence length="107" mass="11217">MRQIPAPVLGGATMVMFGCVVAAGIRIITQTPLSRRDVLIVGLAFWRGSWRGVGAAFLSHFPPIVGDLFGSAATSGGLVAIALNLILPQEQAATKSLRSQDDRAESV</sequence>
<dbReference type="Proteomes" id="UP000282433">
    <property type="component" value="Chromosome"/>
</dbReference>
<evidence type="ECO:0000256" key="4">
    <source>
        <dbReference type="ARBA" id="ARBA00022692"/>
    </source>
</evidence>
<gene>
    <name evidence="8" type="primary">xanP</name>
    <name evidence="8" type="ORF">NCTC13635_00392</name>
</gene>
<dbReference type="GO" id="GO:0005886">
    <property type="term" value="C:plasma membrane"/>
    <property type="evidence" value="ECO:0007669"/>
    <property type="project" value="UniProtKB-ARBA"/>
</dbReference>
<comment type="subcellular location">
    <subcellularLocation>
        <location evidence="1">Membrane</location>
        <topology evidence="1">Multi-pass membrane protein</topology>
    </subcellularLocation>
</comment>
<dbReference type="InterPro" id="IPR006042">
    <property type="entry name" value="Xan_ur_permease"/>
</dbReference>
<protein>
    <submittedName>
        <fullName evidence="8">Uracil-xanthine permease</fullName>
    </submittedName>
</protein>
<reference evidence="8 9" key="1">
    <citation type="submission" date="2018-12" db="EMBL/GenBank/DDBJ databases">
        <authorList>
            <consortium name="Pathogen Informatics"/>
        </authorList>
    </citation>
    <scope>NUCLEOTIDE SEQUENCE [LARGE SCALE GENOMIC DNA]</scope>
    <source>
        <strain evidence="8 9">NCTC13635</strain>
    </source>
</reference>
<organism evidence="8 9">
    <name type="scientific">Klebsiella pneumoniae</name>
    <dbReference type="NCBI Taxonomy" id="573"/>
    <lineage>
        <taxon>Bacteria</taxon>
        <taxon>Pseudomonadati</taxon>
        <taxon>Pseudomonadota</taxon>
        <taxon>Gammaproteobacteria</taxon>
        <taxon>Enterobacterales</taxon>
        <taxon>Enterobacteriaceae</taxon>
        <taxon>Klebsiella/Raoultella group</taxon>
        <taxon>Klebsiella</taxon>
        <taxon>Klebsiella pneumoniae complex</taxon>
    </lineage>
</organism>
<evidence type="ECO:0000256" key="3">
    <source>
        <dbReference type="ARBA" id="ARBA00022448"/>
    </source>
</evidence>